<dbReference type="RefSeq" id="WP_182607185.1">
    <property type="nucleotide sequence ID" value="NZ_VKHT01000589.1"/>
</dbReference>
<comment type="caution">
    <text evidence="3">The sequence shown here is derived from an EMBL/GenBank/DDBJ whole genome shotgun (WGS) entry which is preliminary data.</text>
</comment>
<dbReference type="PANTHER" id="PTHR42841">
    <property type="entry name" value="AMINE OXIDASE"/>
    <property type="match status" value="1"/>
</dbReference>
<reference evidence="4" key="1">
    <citation type="submission" date="2019-10" db="EMBL/GenBank/DDBJ databases">
        <title>Streptomyces sp. nov., a novel actinobacterium isolated from alkaline environment.</title>
        <authorList>
            <person name="Golinska P."/>
        </authorList>
    </citation>
    <scope>NUCLEOTIDE SEQUENCE [LARGE SCALE GENOMIC DNA]</scope>
    <source>
        <strain evidence="4">DSM 42118</strain>
    </source>
</reference>
<evidence type="ECO:0000313" key="4">
    <source>
        <dbReference type="Proteomes" id="UP000538929"/>
    </source>
</evidence>
<gene>
    <name evidence="3" type="ORF">FNQ90_16920</name>
</gene>
<organism evidence="3 4">
    <name type="scientific">Streptomyces alkaliphilus</name>
    <dbReference type="NCBI Taxonomy" id="1472722"/>
    <lineage>
        <taxon>Bacteria</taxon>
        <taxon>Bacillati</taxon>
        <taxon>Actinomycetota</taxon>
        <taxon>Actinomycetes</taxon>
        <taxon>Kitasatosporales</taxon>
        <taxon>Streptomycetaceae</taxon>
        <taxon>Streptomyces</taxon>
    </lineage>
</organism>
<dbReference type="SUPFAM" id="SSF51905">
    <property type="entry name" value="FAD/NAD(P)-binding domain"/>
    <property type="match status" value="1"/>
</dbReference>
<dbReference type="InterPro" id="IPR002937">
    <property type="entry name" value="Amino_oxidase"/>
</dbReference>
<name>A0A7W3Y2U9_9ACTN</name>
<dbReference type="Proteomes" id="UP000538929">
    <property type="component" value="Unassembled WGS sequence"/>
</dbReference>
<dbReference type="GO" id="GO:0016491">
    <property type="term" value="F:oxidoreductase activity"/>
    <property type="evidence" value="ECO:0007669"/>
    <property type="project" value="InterPro"/>
</dbReference>
<dbReference type="Gene3D" id="3.50.50.60">
    <property type="entry name" value="FAD/NAD(P)-binding domain"/>
    <property type="match status" value="1"/>
</dbReference>
<protein>
    <submittedName>
        <fullName evidence="3">FAD-dependent oxidoreductase</fullName>
    </submittedName>
</protein>
<feature type="region of interest" description="Disordered" evidence="1">
    <location>
        <begin position="1"/>
        <end position="37"/>
    </location>
</feature>
<evidence type="ECO:0000259" key="2">
    <source>
        <dbReference type="Pfam" id="PF01593"/>
    </source>
</evidence>
<dbReference type="InterPro" id="IPR036188">
    <property type="entry name" value="FAD/NAD-bd_sf"/>
</dbReference>
<dbReference type="Pfam" id="PF13450">
    <property type="entry name" value="NAD_binding_8"/>
    <property type="match status" value="1"/>
</dbReference>
<proteinExistence type="predicted"/>
<dbReference type="AlphaFoldDB" id="A0A7W3Y2U9"/>
<dbReference type="Pfam" id="PF01593">
    <property type="entry name" value="Amino_oxidase"/>
    <property type="match status" value="1"/>
</dbReference>
<dbReference type="EMBL" id="VKHT01000589">
    <property type="protein sequence ID" value="MBB0245740.1"/>
    <property type="molecule type" value="Genomic_DNA"/>
</dbReference>
<evidence type="ECO:0000313" key="3">
    <source>
        <dbReference type="EMBL" id="MBB0245740.1"/>
    </source>
</evidence>
<dbReference type="PRINTS" id="PR00419">
    <property type="entry name" value="ADXRDTASE"/>
</dbReference>
<accession>A0A7W3Y2U9</accession>
<feature type="domain" description="Amine oxidase" evidence="2">
    <location>
        <begin position="161"/>
        <end position="447"/>
    </location>
</feature>
<evidence type="ECO:0000256" key="1">
    <source>
        <dbReference type="SAM" id="MobiDB-lite"/>
    </source>
</evidence>
<keyword evidence="4" id="KW-1185">Reference proteome</keyword>
<sequence>MDRPERPTAHDAPAGQFPRPAPPGRLPTGNGSPESDRAASAADVVVVGAGPAGLAAARLLALAGLPVTVLEARERIGGRMATEDRDGFRLDHGWWPALPGLDGPELGRHLLVPPPFRGVTGGVLLHADDRSHRLGGSGHRFGGLPRHGGRSLVGALDHAWLRANLGRLAVLDEDRLAGRPDTSVERALEARGVPARIADGSLRPLLTALLGDPLLGTSCHLGDLRLRAFARRGLALIAGGAQRLPDRLAADLPAGCVRTGVRVSTVRTREVETVDHGTLSCRAVIVATGAEEAARLLPGLRRPDHHPVTVLHHTTEGLLDADPALIVDTVRRGPVAHTTAVSAVDAERAPDGRALITSVVLGPEAGEPVETLDKAARSQLTQLHGVPAEEWELLAAHHDPMATTALPPPYAPRRRTRLLEGLYVCGGHRATPGPGGELASARLAAEAVLDDLGVRRTTTGAHAAA</sequence>